<sequence length="77" mass="8793">MQDYLERSVKRVKNKIMEQNGSPYDCGSLTKDLERKRREGKVAMLLNQASRGLGCGQESKFCEFLKIVLSHMNAIIT</sequence>
<name>A0A8X6QIS9_NEPPI</name>
<gene>
    <name evidence="1" type="ORF">NPIL_263661</name>
</gene>
<organism evidence="1 2">
    <name type="scientific">Nephila pilipes</name>
    <name type="common">Giant wood spider</name>
    <name type="synonym">Nephila maculata</name>
    <dbReference type="NCBI Taxonomy" id="299642"/>
    <lineage>
        <taxon>Eukaryota</taxon>
        <taxon>Metazoa</taxon>
        <taxon>Ecdysozoa</taxon>
        <taxon>Arthropoda</taxon>
        <taxon>Chelicerata</taxon>
        <taxon>Arachnida</taxon>
        <taxon>Araneae</taxon>
        <taxon>Araneomorphae</taxon>
        <taxon>Entelegynae</taxon>
        <taxon>Araneoidea</taxon>
        <taxon>Nephilidae</taxon>
        <taxon>Nephila</taxon>
    </lineage>
</organism>
<protein>
    <submittedName>
        <fullName evidence="1">Uncharacterized protein</fullName>
    </submittedName>
</protein>
<dbReference type="EMBL" id="BMAW01082423">
    <property type="protein sequence ID" value="GFU29174.1"/>
    <property type="molecule type" value="Genomic_DNA"/>
</dbReference>
<keyword evidence="2" id="KW-1185">Reference proteome</keyword>
<dbReference type="AlphaFoldDB" id="A0A8X6QIS9"/>
<reference evidence="1" key="1">
    <citation type="submission" date="2020-08" db="EMBL/GenBank/DDBJ databases">
        <title>Multicomponent nature underlies the extraordinary mechanical properties of spider dragline silk.</title>
        <authorList>
            <person name="Kono N."/>
            <person name="Nakamura H."/>
            <person name="Mori M."/>
            <person name="Yoshida Y."/>
            <person name="Ohtoshi R."/>
            <person name="Malay A.D."/>
            <person name="Moran D.A.P."/>
            <person name="Tomita M."/>
            <person name="Numata K."/>
            <person name="Arakawa K."/>
        </authorList>
    </citation>
    <scope>NUCLEOTIDE SEQUENCE</scope>
</reference>
<dbReference type="Proteomes" id="UP000887013">
    <property type="component" value="Unassembled WGS sequence"/>
</dbReference>
<comment type="caution">
    <text evidence="1">The sequence shown here is derived from an EMBL/GenBank/DDBJ whole genome shotgun (WGS) entry which is preliminary data.</text>
</comment>
<proteinExistence type="predicted"/>
<accession>A0A8X6QIS9</accession>
<evidence type="ECO:0000313" key="2">
    <source>
        <dbReference type="Proteomes" id="UP000887013"/>
    </source>
</evidence>
<evidence type="ECO:0000313" key="1">
    <source>
        <dbReference type="EMBL" id="GFU29174.1"/>
    </source>
</evidence>